<gene>
    <name evidence="7" type="primary">rapZ</name>
    <name evidence="7" type="ORF">KHM83_10145</name>
</gene>
<feature type="domain" description="RapZ-like N-terminal" evidence="5">
    <location>
        <begin position="1"/>
        <end position="154"/>
    </location>
</feature>
<proteinExistence type="inferred from homology"/>
<evidence type="ECO:0000313" key="7">
    <source>
        <dbReference type="EMBL" id="MBS7527041.1"/>
    </source>
</evidence>
<feature type="binding site" evidence="4">
    <location>
        <begin position="59"/>
        <end position="62"/>
    </location>
    <ligand>
        <name>GTP</name>
        <dbReference type="ChEBI" id="CHEBI:37565"/>
    </ligand>
</feature>
<feature type="binding site" evidence="4">
    <location>
        <begin position="8"/>
        <end position="15"/>
    </location>
    <ligand>
        <name>ATP</name>
        <dbReference type="ChEBI" id="CHEBI:30616"/>
    </ligand>
</feature>
<organism evidence="7 8">
    <name type="scientific">Fusibacter paucivorans</name>
    <dbReference type="NCBI Taxonomy" id="76009"/>
    <lineage>
        <taxon>Bacteria</taxon>
        <taxon>Bacillati</taxon>
        <taxon>Bacillota</taxon>
        <taxon>Clostridia</taxon>
        <taxon>Eubacteriales</taxon>
        <taxon>Eubacteriales Family XII. Incertae Sedis</taxon>
        <taxon>Fusibacter</taxon>
    </lineage>
</organism>
<evidence type="ECO:0000256" key="2">
    <source>
        <dbReference type="ARBA" id="ARBA00022840"/>
    </source>
</evidence>
<evidence type="ECO:0000313" key="8">
    <source>
        <dbReference type="Proteomes" id="UP000746471"/>
    </source>
</evidence>
<comment type="caution">
    <text evidence="7">The sequence shown here is derived from an EMBL/GenBank/DDBJ whole genome shotgun (WGS) entry which is preliminary data.</text>
</comment>
<evidence type="ECO:0000256" key="4">
    <source>
        <dbReference type="HAMAP-Rule" id="MF_00636"/>
    </source>
</evidence>
<evidence type="ECO:0000259" key="5">
    <source>
        <dbReference type="Pfam" id="PF03668"/>
    </source>
</evidence>
<dbReference type="EMBL" id="JAHBCL010000016">
    <property type="protein sequence ID" value="MBS7527041.1"/>
    <property type="molecule type" value="Genomic_DNA"/>
</dbReference>
<evidence type="ECO:0000259" key="6">
    <source>
        <dbReference type="Pfam" id="PF22740"/>
    </source>
</evidence>
<dbReference type="InterPro" id="IPR053931">
    <property type="entry name" value="RapZ_C"/>
</dbReference>
<dbReference type="Gene3D" id="3.40.50.300">
    <property type="entry name" value="P-loop containing nucleotide triphosphate hydrolases"/>
    <property type="match status" value="1"/>
</dbReference>
<dbReference type="PIRSF" id="PIRSF005052">
    <property type="entry name" value="P-loopkin"/>
    <property type="match status" value="1"/>
</dbReference>
<dbReference type="Pfam" id="PF03668">
    <property type="entry name" value="RapZ-like_N"/>
    <property type="match status" value="1"/>
</dbReference>
<feature type="domain" description="RapZ C-terminal" evidence="6">
    <location>
        <begin position="164"/>
        <end position="282"/>
    </location>
</feature>
<dbReference type="PANTHER" id="PTHR30448">
    <property type="entry name" value="RNASE ADAPTER PROTEIN RAPZ"/>
    <property type="match status" value="1"/>
</dbReference>
<evidence type="ECO:0000256" key="3">
    <source>
        <dbReference type="ARBA" id="ARBA00023134"/>
    </source>
</evidence>
<dbReference type="RefSeq" id="WP_213236904.1">
    <property type="nucleotide sequence ID" value="NZ_JAHBCL010000016.1"/>
</dbReference>
<dbReference type="Pfam" id="PF22740">
    <property type="entry name" value="PapZ_C"/>
    <property type="match status" value="1"/>
</dbReference>
<dbReference type="InterPro" id="IPR053930">
    <property type="entry name" value="RapZ-like_N"/>
</dbReference>
<reference evidence="7 8" key="1">
    <citation type="submission" date="2021-05" db="EMBL/GenBank/DDBJ databases">
        <title>Fusibacter ferrireducens sp. nov., an anaerobic, sulfur- and Fe-reducing bacterium isolated from the mangrove sediment.</title>
        <authorList>
            <person name="Qiu D."/>
        </authorList>
    </citation>
    <scope>NUCLEOTIDE SEQUENCE [LARGE SCALE GENOMIC DNA]</scope>
    <source>
        <strain evidence="7 8">DSM 12116</strain>
    </source>
</reference>
<keyword evidence="1 4" id="KW-0547">Nucleotide-binding</keyword>
<keyword evidence="2 4" id="KW-0067">ATP-binding</keyword>
<sequence>MNFIIISGQSGAGKSQAKKVFEDLGYYCIDNLPPSLIPNFVELVEQNSEGIHNIALVIDIRGGRFFKDLEDHLEGLKQRHYEYKIFYFEANDDILVKRFKETRRTHPLDPTGRIEDALASEKQILETLKDQAHYVINTSNLTHAELKAEITRYLDLSEGDQSLNLTIMSFGFKKGLPLDADFVFDVRFLPNPYYIEDLKHRTGNEAAVQSYVMGFEESRQLMTHIQSLLDFAMPGFMREGRSQLVIAIGCTGGQHRSVTFANLLAAYYREQHYPVKCVHRELD</sequence>
<dbReference type="Proteomes" id="UP000746471">
    <property type="component" value="Unassembled WGS sequence"/>
</dbReference>
<name>A0ABS5PR24_9FIRM</name>
<keyword evidence="8" id="KW-1185">Reference proteome</keyword>
<dbReference type="HAMAP" id="MF_00636">
    <property type="entry name" value="RapZ_like"/>
    <property type="match status" value="1"/>
</dbReference>
<protein>
    <submittedName>
        <fullName evidence="7">RNase adapter RapZ</fullName>
    </submittedName>
</protein>
<accession>A0ABS5PR24</accession>
<dbReference type="SUPFAM" id="SSF52540">
    <property type="entry name" value="P-loop containing nucleoside triphosphate hydrolases"/>
    <property type="match status" value="1"/>
</dbReference>
<dbReference type="NCBIfam" id="NF003828">
    <property type="entry name" value="PRK05416.1"/>
    <property type="match status" value="1"/>
</dbReference>
<evidence type="ECO:0000256" key="1">
    <source>
        <dbReference type="ARBA" id="ARBA00022741"/>
    </source>
</evidence>
<keyword evidence="3 4" id="KW-0342">GTP-binding</keyword>
<dbReference type="InterPro" id="IPR027417">
    <property type="entry name" value="P-loop_NTPase"/>
</dbReference>
<dbReference type="PANTHER" id="PTHR30448:SF0">
    <property type="entry name" value="RNASE ADAPTER PROTEIN RAPZ"/>
    <property type="match status" value="1"/>
</dbReference>
<dbReference type="InterPro" id="IPR005337">
    <property type="entry name" value="RapZ-like"/>
</dbReference>